<evidence type="ECO:0008006" key="10">
    <source>
        <dbReference type="Google" id="ProtNLM"/>
    </source>
</evidence>
<sequence>MIKKTIISLLTVILFITPALAQTYNAGFITGIWLSKTPIFVGQTVRIYTAVQNHSGFDIDGSVKFVIDGEDIDARGVSAVNDRIIEVWTDHIFDYGNHTIEARFIDPSIDSGSTVSLNNDLINLKIFVDTDTDGDEIGDVTDEDDDNDGVSDEDELARGTNPLIAESEEEDGTGLFTGEDIASNIEEATKFIEENVAPAIGSVIERVDPDGTITNRAISLIDQEKQNLFDIALERGTGLSPQERFRIFLLDVGAFIVNNWLWFVLGIFAIYILKRLARKRD</sequence>
<comment type="subcellular location">
    <subcellularLocation>
        <location evidence="1">Secreted</location>
    </subcellularLocation>
</comment>
<evidence type="ECO:0000256" key="7">
    <source>
        <dbReference type="SAM" id="SignalP"/>
    </source>
</evidence>
<gene>
    <name evidence="8" type="ORF">COT88_00910</name>
</gene>
<feature type="transmembrane region" description="Helical" evidence="6">
    <location>
        <begin position="247"/>
        <end position="273"/>
    </location>
</feature>
<keyword evidence="6" id="KW-0812">Transmembrane</keyword>
<feature type="chain" id="PRO_5013628180" description="CARDB domain-containing protein" evidence="7">
    <location>
        <begin position="22"/>
        <end position="281"/>
    </location>
</feature>
<evidence type="ECO:0000256" key="5">
    <source>
        <dbReference type="SAM" id="MobiDB-lite"/>
    </source>
</evidence>
<dbReference type="InterPro" id="IPR028974">
    <property type="entry name" value="TSP_type-3_rpt"/>
</dbReference>
<proteinExistence type="predicted"/>
<evidence type="ECO:0000313" key="8">
    <source>
        <dbReference type="EMBL" id="PIR98573.1"/>
    </source>
</evidence>
<protein>
    <recommendedName>
        <fullName evidence="10">CARDB domain-containing protein</fullName>
    </recommendedName>
</protein>
<evidence type="ECO:0000256" key="3">
    <source>
        <dbReference type="ARBA" id="ARBA00022729"/>
    </source>
</evidence>
<evidence type="ECO:0000313" key="9">
    <source>
        <dbReference type="Proteomes" id="UP000230776"/>
    </source>
</evidence>
<organism evidence="8 9">
    <name type="scientific">Candidatus Colwellbacteria bacterium CG10_big_fil_rev_8_21_14_0_10_41_28</name>
    <dbReference type="NCBI Taxonomy" id="1974539"/>
    <lineage>
        <taxon>Bacteria</taxon>
        <taxon>Candidatus Colwelliibacteriota</taxon>
    </lineage>
</organism>
<feature type="signal peptide" evidence="7">
    <location>
        <begin position="1"/>
        <end position="21"/>
    </location>
</feature>
<keyword evidence="3 7" id="KW-0732">Signal</keyword>
<feature type="region of interest" description="Disordered" evidence="5">
    <location>
        <begin position="134"/>
        <end position="155"/>
    </location>
</feature>
<dbReference type="GO" id="GO:0005509">
    <property type="term" value="F:calcium ion binding"/>
    <property type="evidence" value="ECO:0007669"/>
    <property type="project" value="InterPro"/>
</dbReference>
<keyword evidence="4" id="KW-0106">Calcium</keyword>
<dbReference type="EMBL" id="PFAG01000011">
    <property type="protein sequence ID" value="PIR98573.1"/>
    <property type="molecule type" value="Genomic_DNA"/>
</dbReference>
<evidence type="ECO:0000256" key="2">
    <source>
        <dbReference type="ARBA" id="ARBA00022525"/>
    </source>
</evidence>
<dbReference type="Proteomes" id="UP000230776">
    <property type="component" value="Unassembled WGS sequence"/>
</dbReference>
<evidence type="ECO:0000256" key="4">
    <source>
        <dbReference type="ARBA" id="ARBA00022837"/>
    </source>
</evidence>
<name>A0A2H0VHL4_9BACT</name>
<keyword evidence="6" id="KW-1133">Transmembrane helix</keyword>
<evidence type="ECO:0000256" key="1">
    <source>
        <dbReference type="ARBA" id="ARBA00004613"/>
    </source>
</evidence>
<dbReference type="Pfam" id="PF18884">
    <property type="entry name" value="TSP3_bac"/>
    <property type="match status" value="1"/>
</dbReference>
<dbReference type="Gene3D" id="4.10.1080.10">
    <property type="entry name" value="TSP type-3 repeat"/>
    <property type="match status" value="1"/>
</dbReference>
<dbReference type="AlphaFoldDB" id="A0A2H0VHL4"/>
<accession>A0A2H0VHL4</accession>
<keyword evidence="2" id="KW-0964">Secreted</keyword>
<reference evidence="9" key="1">
    <citation type="submission" date="2017-09" db="EMBL/GenBank/DDBJ databases">
        <title>Depth-based differentiation of microbial function through sediment-hosted aquifers and enrichment of novel symbionts in the deep terrestrial subsurface.</title>
        <authorList>
            <person name="Probst A.J."/>
            <person name="Ladd B."/>
            <person name="Jarett J.K."/>
            <person name="Geller-Mcgrath D.E."/>
            <person name="Sieber C.M.K."/>
            <person name="Emerson J.B."/>
            <person name="Anantharaman K."/>
            <person name="Thomas B.C."/>
            <person name="Malmstrom R."/>
            <person name="Stieglmeier M."/>
            <person name="Klingl A."/>
            <person name="Woyke T."/>
            <person name="Ryan C.M."/>
            <person name="Banfield J.F."/>
        </authorList>
    </citation>
    <scope>NUCLEOTIDE SEQUENCE [LARGE SCALE GENOMIC DNA]</scope>
</reference>
<evidence type="ECO:0000256" key="6">
    <source>
        <dbReference type="SAM" id="Phobius"/>
    </source>
</evidence>
<comment type="caution">
    <text evidence="8">The sequence shown here is derived from an EMBL/GenBank/DDBJ whole genome shotgun (WGS) entry which is preliminary data.</text>
</comment>
<dbReference type="InterPro" id="IPR059100">
    <property type="entry name" value="TSP3_bac"/>
</dbReference>
<keyword evidence="6" id="KW-0472">Membrane</keyword>